<proteinExistence type="predicted"/>
<evidence type="ECO:0000313" key="2">
    <source>
        <dbReference type="EMBL" id="GAA4455280.1"/>
    </source>
</evidence>
<name>A0ABP8MSN1_9BACT</name>
<protein>
    <recommendedName>
        <fullName evidence="4">Lipocalin-like domain-containing protein</fullName>
    </recommendedName>
</protein>
<dbReference type="PROSITE" id="PS51257">
    <property type="entry name" value="PROKAR_LIPOPROTEIN"/>
    <property type="match status" value="1"/>
</dbReference>
<organism evidence="2 3">
    <name type="scientific">Rurimicrobium arvi</name>
    <dbReference type="NCBI Taxonomy" id="2049916"/>
    <lineage>
        <taxon>Bacteria</taxon>
        <taxon>Pseudomonadati</taxon>
        <taxon>Bacteroidota</taxon>
        <taxon>Chitinophagia</taxon>
        <taxon>Chitinophagales</taxon>
        <taxon>Chitinophagaceae</taxon>
        <taxon>Rurimicrobium</taxon>
    </lineage>
</organism>
<feature type="signal peptide" evidence="1">
    <location>
        <begin position="1"/>
        <end position="24"/>
    </location>
</feature>
<evidence type="ECO:0008006" key="4">
    <source>
        <dbReference type="Google" id="ProtNLM"/>
    </source>
</evidence>
<keyword evidence="1" id="KW-0732">Signal</keyword>
<dbReference type="EMBL" id="BAABEZ010000022">
    <property type="protein sequence ID" value="GAA4455280.1"/>
    <property type="molecule type" value="Genomic_DNA"/>
</dbReference>
<gene>
    <name evidence="2" type="ORF">GCM10023092_18650</name>
</gene>
<evidence type="ECO:0000313" key="3">
    <source>
        <dbReference type="Proteomes" id="UP001501410"/>
    </source>
</evidence>
<reference evidence="3" key="1">
    <citation type="journal article" date="2019" name="Int. J. Syst. Evol. Microbiol.">
        <title>The Global Catalogue of Microorganisms (GCM) 10K type strain sequencing project: providing services to taxonomists for standard genome sequencing and annotation.</title>
        <authorList>
            <consortium name="The Broad Institute Genomics Platform"/>
            <consortium name="The Broad Institute Genome Sequencing Center for Infectious Disease"/>
            <person name="Wu L."/>
            <person name="Ma J."/>
        </authorList>
    </citation>
    <scope>NUCLEOTIDE SEQUENCE [LARGE SCALE GENOMIC DNA]</scope>
    <source>
        <strain evidence="3">JCM 31921</strain>
    </source>
</reference>
<dbReference type="Proteomes" id="UP001501410">
    <property type="component" value="Unassembled WGS sequence"/>
</dbReference>
<dbReference type="RefSeq" id="WP_344825860.1">
    <property type="nucleotide sequence ID" value="NZ_BAABEZ010000022.1"/>
</dbReference>
<sequence length="152" mass="16080">MTKNILKIGLVATLGFAASMSACKKDDKKSTSMPSSSTWSIDSKSYTSVTKTYNDSSYAFASMDGSSVSLFFDAIPSASKSYTVTGSIDDKVHILTTQMSPLTIGTGISGTVNVTVADGKVRMQMTDVIIEIDDPSTGDSVRTAKLSSDLVY</sequence>
<feature type="chain" id="PRO_5046652133" description="Lipocalin-like domain-containing protein" evidence="1">
    <location>
        <begin position="25"/>
        <end position="152"/>
    </location>
</feature>
<keyword evidence="3" id="KW-1185">Reference proteome</keyword>
<evidence type="ECO:0000256" key="1">
    <source>
        <dbReference type="SAM" id="SignalP"/>
    </source>
</evidence>
<comment type="caution">
    <text evidence="2">The sequence shown here is derived from an EMBL/GenBank/DDBJ whole genome shotgun (WGS) entry which is preliminary data.</text>
</comment>
<accession>A0ABP8MSN1</accession>